<feature type="domain" description="HPt" evidence="2">
    <location>
        <begin position="28"/>
        <end position="101"/>
    </location>
</feature>
<keyword evidence="4" id="KW-1185">Reference proteome</keyword>
<evidence type="ECO:0000313" key="3">
    <source>
        <dbReference type="EMBL" id="MFA0567008.1"/>
    </source>
</evidence>
<accession>A0ABV4N6N7</accession>
<evidence type="ECO:0000256" key="1">
    <source>
        <dbReference type="ARBA" id="ARBA00023012"/>
    </source>
</evidence>
<dbReference type="InterPro" id="IPR036641">
    <property type="entry name" value="HPT_dom_sf"/>
</dbReference>
<name>A0ABV4N6N7_9VIBR</name>
<proteinExistence type="predicted"/>
<sequence>MERGAELVDESILQQMIIDTSAEIIPMLIEHYVEESATRLENIVQAAQNRDQETLEFETHTLGSTSLALGNHALSLAARKIERLCLEKQYSTAFPLVADLKVLADESIQALIVRKNEGFTS</sequence>
<evidence type="ECO:0000259" key="2">
    <source>
        <dbReference type="Pfam" id="PF01627"/>
    </source>
</evidence>
<organism evidence="3 4">
    <name type="scientific">Vibrio gallaecicus</name>
    <dbReference type="NCBI Taxonomy" id="552386"/>
    <lineage>
        <taxon>Bacteria</taxon>
        <taxon>Pseudomonadati</taxon>
        <taxon>Pseudomonadota</taxon>
        <taxon>Gammaproteobacteria</taxon>
        <taxon>Vibrionales</taxon>
        <taxon>Vibrionaceae</taxon>
        <taxon>Vibrio</taxon>
    </lineage>
</organism>
<gene>
    <name evidence="3" type="ORF">AB4566_01815</name>
</gene>
<dbReference type="Proteomes" id="UP001570417">
    <property type="component" value="Unassembled WGS sequence"/>
</dbReference>
<keyword evidence="1" id="KW-0902">Two-component regulatory system</keyword>
<dbReference type="RefSeq" id="WP_308699124.1">
    <property type="nucleotide sequence ID" value="NZ_JBFRUW010000003.1"/>
</dbReference>
<reference evidence="3 4" key="1">
    <citation type="journal article" date="2024" name="ISME J.">
        <title>Tailless and filamentous prophages are predominant in marine Vibrio.</title>
        <authorList>
            <person name="Steensen K."/>
            <person name="Seneca J."/>
            <person name="Bartlau N."/>
            <person name="Yu X.A."/>
            <person name="Hussain F.A."/>
            <person name="Polz M.F."/>
        </authorList>
    </citation>
    <scope>NUCLEOTIDE SEQUENCE [LARGE SCALE GENOMIC DNA]</scope>
    <source>
        <strain evidence="3 4">10N.222.51.A1</strain>
    </source>
</reference>
<dbReference type="SUPFAM" id="SSF47226">
    <property type="entry name" value="Histidine-containing phosphotransfer domain, HPT domain"/>
    <property type="match status" value="1"/>
</dbReference>
<dbReference type="EMBL" id="JBFRUW010000003">
    <property type="protein sequence ID" value="MFA0567008.1"/>
    <property type="molecule type" value="Genomic_DNA"/>
</dbReference>
<comment type="caution">
    <text evidence="3">The sequence shown here is derived from an EMBL/GenBank/DDBJ whole genome shotgun (WGS) entry which is preliminary data.</text>
</comment>
<protein>
    <submittedName>
        <fullName evidence="3">Hpt domain-containing protein</fullName>
    </submittedName>
</protein>
<evidence type="ECO:0000313" key="4">
    <source>
        <dbReference type="Proteomes" id="UP001570417"/>
    </source>
</evidence>
<dbReference type="InterPro" id="IPR008207">
    <property type="entry name" value="Sig_transdc_His_kin_Hpt_dom"/>
</dbReference>
<dbReference type="Gene3D" id="1.20.120.160">
    <property type="entry name" value="HPT domain"/>
    <property type="match status" value="1"/>
</dbReference>
<dbReference type="Pfam" id="PF01627">
    <property type="entry name" value="Hpt"/>
    <property type="match status" value="1"/>
</dbReference>